<name>A0A8J6N7U1_9BACT</name>
<accession>A0A8J6N7U1</accession>
<gene>
    <name evidence="8" type="ORF">H8E79_04325</name>
</gene>
<feature type="transmembrane region" description="Helical" evidence="6">
    <location>
        <begin position="67"/>
        <end position="85"/>
    </location>
</feature>
<evidence type="ECO:0000256" key="1">
    <source>
        <dbReference type="ARBA" id="ARBA00004141"/>
    </source>
</evidence>
<reference evidence="8 9" key="1">
    <citation type="submission" date="2020-08" db="EMBL/GenBank/DDBJ databases">
        <title>Bridging the membrane lipid divide: bacteria of the FCB group superphylum have the potential to synthesize archaeal ether lipids.</title>
        <authorList>
            <person name="Villanueva L."/>
            <person name="Von Meijenfeldt F.A.B."/>
            <person name="Westbye A.B."/>
            <person name="Yadav S."/>
            <person name="Hopmans E.C."/>
            <person name="Dutilh B.E."/>
            <person name="Sinninghe Damste J.S."/>
        </authorList>
    </citation>
    <scope>NUCLEOTIDE SEQUENCE [LARGE SCALE GENOMIC DNA]</scope>
    <source>
        <strain evidence="8">NIOZ-UU81</strain>
    </source>
</reference>
<dbReference type="InterPro" id="IPR023494">
    <property type="entry name" value="Cyt_c_bgen_Ccs1/CcsB/ResB"/>
</dbReference>
<sequence length="437" mass="49262">MNQSNSVWAFFASVKLALVTLFFLAITSIIGTVIPQKETAQVYIDTYGQNTANLFQIFSIPDMYNSWWFLGLLALLSANLIVCSIERFPAAWAIIKADNLATPLKRLQQMRLRREWTSALNVSDTEATLAATLNTNGWKNQSRQKDSGRLLFSQKAPMSRTGVYIVHISILIIFVGAIIGEMFGYKGSVMLPETQSTEQIYTFRTNEAIPLGFEVRCDLFEIELYDNGMAKAYRSELTVLENNEIVRQKTIVVNDPLTYKGVTFYQSSYQPYQSFVVTVSDMTSAKKIQAILPYQQQHVEPNSDLRFGIINAKTAGQSVTDIKLWLKDQSGVSGNYWLSDGEQKIIEHEGTTYLIAAKQMYATGLQIAKDPGVWTVYVGFTLMIIGLLMAFFMSHRRLWIHIREEDGKTLVLMSGSANKNRGAFEKTFSALADQVQK</sequence>
<feature type="transmembrane region" description="Helical" evidence="6">
    <location>
        <begin position="7"/>
        <end position="34"/>
    </location>
</feature>
<feature type="transmembrane region" description="Helical" evidence="6">
    <location>
        <begin position="163"/>
        <end position="185"/>
    </location>
</feature>
<feature type="transmembrane region" description="Helical" evidence="6">
    <location>
        <begin position="374"/>
        <end position="393"/>
    </location>
</feature>
<dbReference type="GO" id="GO:0016020">
    <property type="term" value="C:membrane"/>
    <property type="evidence" value="ECO:0007669"/>
    <property type="project" value="UniProtKB-SubCell"/>
</dbReference>
<protein>
    <submittedName>
        <fullName evidence="8">Cytochrome c biogenesis protein ResB</fullName>
    </submittedName>
</protein>
<keyword evidence="2 6" id="KW-0812">Transmembrane</keyword>
<feature type="domain" description="ResB-like" evidence="7">
    <location>
        <begin position="14"/>
        <end position="296"/>
    </location>
</feature>
<evidence type="ECO:0000313" key="9">
    <source>
        <dbReference type="Proteomes" id="UP000599024"/>
    </source>
</evidence>
<feature type="domain" description="ResB-like" evidence="7">
    <location>
        <begin position="357"/>
        <end position="428"/>
    </location>
</feature>
<evidence type="ECO:0000259" key="7">
    <source>
        <dbReference type="Pfam" id="PF05140"/>
    </source>
</evidence>
<evidence type="ECO:0000256" key="5">
    <source>
        <dbReference type="ARBA" id="ARBA00023136"/>
    </source>
</evidence>
<evidence type="ECO:0000256" key="3">
    <source>
        <dbReference type="ARBA" id="ARBA00022748"/>
    </source>
</evidence>
<dbReference type="PANTHER" id="PTHR31566">
    <property type="entry name" value="CYTOCHROME C BIOGENESIS PROTEIN CCS1, CHLOROPLASTIC"/>
    <property type="match status" value="1"/>
</dbReference>
<comment type="subcellular location">
    <subcellularLocation>
        <location evidence="1">Membrane</location>
        <topology evidence="1">Multi-pass membrane protein</topology>
    </subcellularLocation>
</comment>
<dbReference type="InterPro" id="IPR007816">
    <property type="entry name" value="ResB-like_domain"/>
</dbReference>
<evidence type="ECO:0000256" key="2">
    <source>
        <dbReference type="ARBA" id="ARBA00022692"/>
    </source>
</evidence>
<keyword evidence="5 6" id="KW-0472">Membrane</keyword>
<organism evidence="8 9">
    <name type="scientific">Candidatus Desulfatifera sulfidica</name>
    <dbReference type="NCBI Taxonomy" id="2841691"/>
    <lineage>
        <taxon>Bacteria</taxon>
        <taxon>Pseudomonadati</taxon>
        <taxon>Thermodesulfobacteriota</taxon>
        <taxon>Desulfobulbia</taxon>
        <taxon>Desulfobulbales</taxon>
        <taxon>Desulfobulbaceae</taxon>
        <taxon>Candidatus Desulfatifera</taxon>
    </lineage>
</organism>
<comment type="caution">
    <text evidence="8">The sequence shown here is derived from an EMBL/GenBank/DDBJ whole genome shotgun (WGS) entry which is preliminary data.</text>
</comment>
<dbReference type="Pfam" id="PF05140">
    <property type="entry name" value="ResB"/>
    <property type="match status" value="2"/>
</dbReference>
<dbReference type="Proteomes" id="UP000599024">
    <property type="component" value="Unassembled WGS sequence"/>
</dbReference>
<proteinExistence type="predicted"/>
<keyword evidence="4 6" id="KW-1133">Transmembrane helix</keyword>
<evidence type="ECO:0000256" key="6">
    <source>
        <dbReference type="SAM" id="Phobius"/>
    </source>
</evidence>
<evidence type="ECO:0000256" key="4">
    <source>
        <dbReference type="ARBA" id="ARBA00022989"/>
    </source>
</evidence>
<dbReference type="AlphaFoldDB" id="A0A8J6N7U1"/>
<evidence type="ECO:0000313" key="8">
    <source>
        <dbReference type="EMBL" id="MBC8208378.1"/>
    </source>
</evidence>
<keyword evidence="3" id="KW-0201">Cytochrome c-type biogenesis</keyword>
<dbReference type="PANTHER" id="PTHR31566:SF0">
    <property type="entry name" value="CYTOCHROME C BIOGENESIS PROTEIN CCS1, CHLOROPLASTIC"/>
    <property type="match status" value="1"/>
</dbReference>
<dbReference type="EMBL" id="JACNLK010000036">
    <property type="protein sequence ID" value="MBC8208378.1"/>
    <property type="molecule type" value="Genomic_DNA"/>
</dbReference>
<dbReference type="GO" id="GO:0017004">
    <property type="term" value="P:cytochrome complex assembly"/>
    <property type="evidence" value="ECO:0007669"/>
    <property type="project" value="UniProtKB-KW"/>
</dbReference>